<gene>
    <name evidence="1" type="ORF">GSI_04769</name>
</gene>
<keyword evidence="2" id="KW-1185">Reference proteome</keyword>
<dbReference type="OrthoDB" id="2749506at2759"/>
<comment type="caution">
    <text evidence="1">The sequence shown here is derived from an EMBL/GenBank/DDBJ whole genome shotgun (WGS) entry which is preliminary data.</text>
</comment>
<dbReference type="STRING" id="1077348.A0A2G8SID1"/>
<evidence type="ECO:0000313" key="2">
    <source>
        <dbReference type="Proteomes" id="UP000230002"/>
    </source>
</evidence>
<accession>A0A2G8SID1</accession>
<evidence type="ECO:0008006" key="3">
    <source>
        <dbReference type="Google" id="ProtNLM"/>
    </source>
</evidence>
<protein>
    <recommendedName>
        <fullName evidence="3">BTB domain-containing protein</fullName>
    </recommendedName>
</protein>
<name>A0A2G8SID1_9APHY</name>
<reference evidence="1 2" key="1">
    <citation type="journal article" date="2015" name="Sci. Rep.">
        <title>Chromosome-level genome map provides insights into diverse defense mechanisms in the medicinal fungus Ganoderma sinense.</title>
        <authorList>
            <person name="Zhu Y."/>
            <person name="Xu J."/>
            <person name="Sun C."/>
            <person name="Zhou S."/>
            <person name="Xu H."/>
            <person name="Nelson D.R."/>
            <person name="Qian J."/>
            <person name="Song J."/>
            <person name="Luo H."/>
            <person name="Xiang L."/>
            <person name="Li Y."/>
            <person name="Xu Z."/>
            <person name="Ji A."/>
            <person name="Wang L."/>
            <person name="Lu S."/>
            <person name="Hayward A."/>
            <person name="Sun W."/>
            <person name="Li X."/>
            <person name="Schwartz D.C."/>
            <person name="Wang Y."/>
            <person name="Chen S."/>
        </authorList>
    </citation>
    <scope>NUCLEOTIDE SEQUENCE [LARGE SCALE GENOMIC DNA]</scope>
    <source>
        <strain evidence="1 2">ZZ0214-1</strain>
    </source>
</reference>
<dbReference type="Proteomes" id="UP000230002">
    <property type="component" value="Unassembled WGS sequence"/>
</dbReference>
<dbReference type="AlphaFoldDB" id="A0A2G8SID1"/>
<proteinExistence type="predicted"/>
<evidence type="ECO:0000313" key="1">
    <source>
        <dbReference type="EMBL" id="PIL33318.1"/>
    </source>
</evidence>
<organism evidence="1 2">
    <name type="scientific">Ganoderma sinense ZZ0214-1</name>
    <dbReference type="NCBI Taxonomy" id="1077348"/>
    <lineage>
        <taxon>Eukaryota</taxon>
        <taxon>Fungi</taxon>
        <taxon>Dikarya</taxon>
        <taxon>Basidiomycota</taxon>
        <taxon>Agaricomycotina</taxon>
        <taxon>Agaricomycetes</taxon>
        <taxon>Polyporales</taxon>
        <taxon>Polyporaceae</taxon>
        <taxon>Ganoderma</taxon>
    </lineage>
</organism>
<dbReference type="EMBL" id="AYKW01000008">
    <property type="protein sequence ID" value="PIL33318.1"/>
    <property type="molecule type" value="Genomic_DNA"/>
</dbReference>
<sequence length="242" mass="27653">MVLPSERTSMQGRNHNAFPCYSRDCDFFFNLSPLYLRAENTLFCVPRHYFQISDVFDGMFALPGVPNTPQEGSTEACPLFLESIKADELKDFLRVLFVTADPEDASSVPQIPTSWVSVLKLASLWQFTSVRKKALEHLKSEDCLSRFEISRHYGVPDWFLPALKDLIYRSEPLTADEILRLTRLAGLGFAVKMLAFREKALIRRYFTPRASGLGTSRRVVVRLPPQNCRISDEEIGRAFEVH</sequence>